<dbReference type="EMBL" id="JALDAY010000013">
    <property type="protein sequence ID" value="MCI3276784.1"/>
    <property type="molecule type" value="Genomic_DNA"/>
</dbReference>
<evidence type="ECO:0000313" key="3">
    <source>
        <dbReference type="Proteomes" id="UP001165269"/>
    </source>
</evidence>
<evidence type="ECO:0000313" key="2">
    <source>
        <dbReference type="EMBL" id="MCI3276784.1"/>
    </source>
</evidence>
<feature type="region of interest" description="Disordered" evidence="1">
    <location>
        <begin position="153"/>
        <end position="176"/>
    </location>
</feature>
<feature type="compositionally biased region" description="Basic residues" evidence="1">
    <location>
        <begin position="158"/>
        <end position="176"/>
    </location>
</feature>
<dbReference type="Proteomes" id="UP001165269">
    <property type="component" value="Unassembled WGS sequence"/>
</dbReference>
<gene>
    <name evidence="2" type="ORF">MQP27_37500</name>
</gene>
<comment type="caution">
    <text evidence="2">The sequence shown here is derived from an EMBL/GenBank/DDBJ whole genome shotgun (WGS) entry which is preliminary data.</text>
</comment>
<dbReference type="RefSeq" id="WP_242773751.1">
    <property type="nucleotide sequence ID" value="NZ_JALDAY010000013.1"/>
</dbReference>
<protein>
    <submittedName>
        <fullName evidence="2">Uncharacterized protein</fullName>
    </submittedName>
</protein>
<evidence type="ECO:0000256" key="1">
    <source>
        <dbReference type="SAM" id="MobiDB-lite"/>
    </source>
</evidence>
<reference evidence="2" key="1">
    <citation type="submission" date="2022-03" db="EMBL/GenBank/DDBJ databases">
        <title>Streptomyces 7R015 and 7R016 isolated from Barleria lupulina in Thailand.</title>
        <authorList>
            <person name="Kanchanasin P."/>
            <person name="Phongsopitanun W."/>
            <person name="Tanasupawat S."/>
        </authorList>
    </citation>
    <scope>NUCLEOTIDE SEQUENCE</scope>
    <source>
        <strain evidence="2">7R015</strain>
    </source>
</reference>
<accession>A0ABS9YHS7</accession>
<organism evidence="2 3">
    <name type="scientific">Streptomyces cylindrosporus</name>
    <dbReference type="NCBI Taxonomy" id="2927583"/>
    <lineage>
        <taxon>Bacteria</taxon>
        <taxon>Bacillati</taxon>
        <taxon>Actinomycetota</taxon>
        <taxon>Actinomycetes</taxon>
        <taxon>Kitasatosporales</taxon>
        <taxon>Streptomycetaceae</taxon>
        <taxon>Streptomyces</taxon>
    </lineage>
</organism>
<sequence length="176" mass="18889">MRAVVAVETGYGFDAQFAPRLAGAFSVPDPAGVMVAVLGGLENLAADGPDADVLRVWQPRRALGMDPMTVRDVYQGLFDEAAVALTVRQGVVGYLSRRACPVLSLSAAASLKPKGIDSDWVEALSRHSYSASAFLEGVGHWLFQERTGTCLGPSGTTVRRRAHPHPLHGRPVRRVR</sequence>
<keyword evidence="3" id="KW-1185">Reference proteome</keyword>
<name>A0ABS9YHS7_9ACTN</name>
<proteinExistence type="predicted"/>